<evidence type="ECO:0000313" key="4">
    <source>
        <dbReference type="Proteomes" id="UP000003835"/>
    </source>
</evidence>
<evidence type="ECO:0000313" key="3">
    <source>
        <dbReference type="EMBL" id="EDX73710.1"/>
    </source>
</evidence>
<dbReference type="SUPFAM" id="SSF53756">
    <property type="entry name" value="UDP-Glycosyltransferase/glycogen phosphorylase"/>
    <property type="match status" value="1"/>
</dbReference>
<dbReference type="PANTHER" id="PTHR12526:SF510">
    <property type="entry name" value="D-INOSITOL 3-PHOSPHATE GLYCOSYLTRANSFERASE"/>
    <property type="match status" value="1"/>
</dbReference>
<keyword evidence="2 3" id="KW-0808">Transferase</keyword>
<name>B4VWD1_9CYAN</name>
<evidence type="ECO:0000256" key="1">
    <source>
        <dbReference type="ARBA" id="ARBA00022676"/>
    </source>
</evidence>
<dbReference type="Proteomes" id="UP000003835">
    <property type="component" value="Unassembled WGS sequence"/>
</dbReference>
<dbReference type="eggNOG" id="ENOG5032WUW">
    <property type="taxonomic scope" value="Bacteria"/>
</dbReference>
<evidence type="ECO:0000256" key="2">
    <source>
        <dbReference type="ARBA" id="ARBA00022679"/>
    </source>
</evidence>
<dbReference type="PANTHER" id="PTHR12526">
    <property type="entry name" value="GLYCOSYLTRANSFERASE"/>
    <property type="match status" value="1"/>
</dbReference>
<dbReference type="HOGENOM" id="CLU_715540_0_0_3"/>
<dbReference type="Gene3D" id="3.40.50.2000">
    <property type="entry name" value="Glycogen Phosphorylase B"/>
    <property type="match status" value="2"/>
</dbReference>
<organism evidence="3 4">
    <name type="scientific">Coleofasciculus chthonoplastes PCC 7420</name>
    <dbReference type="NCBI Taxonomy" id="118168"/>
    <lineage>
        <taxon>Bacteria</taxon>
        <taxon>Bacillati</taxon>
        <taxon>Cyanobacteriota</taxon>
        <taxon>Cyanophyceae</taxon>
        <taxon>Coleofasciculales</taxon>
        <taxon>Coleofasciculaceae</taxon>
        <taxon>Coleofasciculus</taxon>
    </lineage>
</organism>
<dbReference type="EMBL" id="DS989856">
    <property type="protein sequence ID" value="EDX73710.1"/>
    <property type="molecule type" value="Genomic_DNA"/>
</dbReference>
<accession>B4VWD1</accession>
<dbReference type="GO" id="GO:0016757">
    <property type="term" value="F:glycosyltransferase activity"/>
    <property type="evidence" value="ECO:0007669"/>
    <property type="project" value="UniProtKB-KW"/>
</dbReference>
<protein>
    <submittedName>
        <fullName evidence="3">Glycosyl transferase, group 1 family protein</fullName>
    </submittedName>
</protein>
<proteinExistence type="predicted"/>
<dbReference type="STRING" id="118168.MC7420_6758"/>
<sequence>MRILSFLNVSNISNLEADSGYVFQRSLLHDLAQKGYEVSLIGPPKMPCLPEVIQPIFLPFSDSKFGVRMSIEWEKLKLLLTHTKPFDIALINQSELTLALKLLFYEVWNKSIPCITYYHYLAIQGISEEGNIKFDPSQNLFGAGQAIWKRQLESALVSDANIIGSQFGKRLFLTAAGSQTKDIFMEVIPPPVQDYKQSCILSISNSTKNIRKPTLIYNHRLYTHYGGCEIFDYLKELNDKIPFILVVTDPTDKRSTFRNQLDPSPTDIRKYLATLPFVKIRHFSTQETYYQALTQVDIGISHLRSGALWSMAIVDLMSRGKPVVCFNSGAMPEIVEDNDLLFSNKEDFQHIIIKLLMDSSFYREKSKSVAKRANNFLPKSISDKFHNIFLDVMN</sequence>
<gene>
    <name evidence="3" type="ORF">MC7420_6758</name>
</gene>
<reference evidence="3 4" key="1">
    <citation type="submission" date="2008-07" db="EMBL/GenBank/DDBJ databases">
        <authorList>
            <person name="Tandeau de Marsac N."/>
            <person name="Ferriera S."/>
            <person name="Johnson J."/>
            <person name="Kravitz S."/>
            <person name="Beeson K."/>
            <person name="Sutton G."/>
            <person name="Rogers Y.-H."/>
            <person name="Friedman R."/>
            <person name="Frazier M."/>
            <person name="Venter J.C."/>
        </authorList>
    </citation>
    <scope>NUCLEOTIDE SEQUENCE [LARGE SCALE GENOMIC DNA]</scope>
    <source>
        <strain evidence="3 4">PCC 7420</strain>
    </source>
</reference>
<keyword evidence="4" id="KW-1185">Reference proteome</keyword>
<dbReference type="RefSeq" id="WP_006102945.1">
    <property type="nucleotide sequence ID" value="NZ_DS989856.1"/>
</dbReference>
<dbReference type="Pfam" id="PF13692">
    <property type="entry name" value="Glyco_trans_1_4"/>
    <property type="match status" value="1"/>
</dbReference>
<dbReference type="AlphaFoldDB" id="B4VWD1"/>
<dbReference type="OrthoDB" id="4565151at2"/>
<keyword evidence="1" id="KW-0328">Glycosyltransferase</keyword>